<feature type="transmembrane region" description="Helical" evidence="1">
    <location>
        <begin position="75"/>
        <end position="99"/>
    </location>
</feature>
<name>A0A0J9RQJ1_DROSI</name>
<feature type="transmembrane region" description="Helical" evidence="1">
    <location>
        <begin position="167"/>
        <end position="188"/>
    </location>
</feature>
<keyword evidence="1" id="KW-0472">Membrane</keyword>
<dbReference type="Proteomes" id="UP000035880">
    <property type="component" value="Chromosome 3L"/>
</dbReference>
<evidence type="ECO:0008006" key="3">
    <source>
        <dbReference type="Google" id="ProtNLM"/>
    </source>
</evidence>
<keyword evidence="1" id="KW-1133">Transmembrane helix</keyword>
<keyword evidence="1" id="KW-0812">Transmembrane</keyword>
<dbReference type="Gene3D" id="1.20.1070.10">
    <property type="entry name" value="Rhodopsin 7-helix transmembrane proteins"/>
    <property type="match status" value="1"/>
</dbReference>
<proteinExistence type="predicted"/>
<dbReference type="AlphaFoldDB" id="A0A0J9RQJ1"/>
<reference evidence="2" key="3">
    <citation type="submission" date="2015-04" db="EMBL/GenBank/DDBJ databases">
        <authorList>
            <consortium name="FlyBase"/>
        </authorList>
    </citation>
    <scope>NUCLEOTIDE SEQUENCE</scope>
    <source>
        <strain evidence="2">W501</strain>
    </source>
</reference>
<gene>
    <name evidence="2" type="primary">Dsim\GD27497</name>
    <name evidence="2" type="ORF">Dsimw501_GD27497</name>
</gene>
<evidence type="ECO:0000313" key="2">
    <source>
        <dbReference type="EMBL" id="KMY98093.1"/>
    </source>
</evidence>
<dbReference type="EMBL" id="CM002912">
    <property type="protein sequence ID" value="KMY98093.1"/>
    <property type="molecule type" value="Genomic_DNA"/>
</dbReference>
<evidence type="ECO:0000256" key="1">
    <source>
        <dbReference type="SAM" id="Phobius"/>
    </source>
</evidence>
<organism evidence="2">
    <name type="scientific">Drosophila simulans</name>
    <name type="common">Fruit fly</name>
    <dbReference type="NCBI Taxonomy" id="7240"/>
    <lineage>
        <taxon>Eukaryota</taxon>
        <taxon>Metazoa</taxon>
        <taxon>Ecdysozoa</taxon>
        <taxon>Arthropoda</taxon>
        <taxon>Hexapoda</taxon>
        <taxon>Insecta</taxon>
        <taxon>Pterygota</taxon>
        <taxon>Neoptera</taxon>
        <taxon>Endopterygota</taxon>
        <taxon>Diptera</taxon>
        <taxon>Brachycera</taxon>
        <taxon>Muscomorpha</taxon>
        <taxon>Ephydroidea</taxon>
        <taxon>Drosophilidae</taxon>
        <taxon>Drosophila</taxon>
        <taxon>Sophophora</taxon>
    </lineage>
</organism>
<accession>A0A0J9RQJ1</accession>
<feature type="transmembrane region" description="Helical" evidence="1">
    <location>
        <begin position="37"/>
        <end position="55"/>
    </location>
</feature>
<feature type="transmembrane region" description="Helical" evidence="1">
    <location>
        <begin position="120"/>
        <end position="143"/>
    </location>
</feature>
<protein>
    <recommendedName>
        <fullName evidence="3">G-protein coupled receptors family 2 profile 2 domain-containing protein</fullName>
    </recommendedName>
</protein>
<dbReference type="KEGG" id="dsi:Dsimw501_GD27497"/>
<feature type="transmembrane region" description="Helical" evidence="1">
    <location>
        <begin position="6"/>
        <end position="25"/>
    </location>
</feature>
<sequence>MPEIVARFGVISCVCYVLTIAVYLYLRRFRNLHSKCFISCMICMLMKCLFWLSNINCSVAGKSLEMSFLLTIYYYYYYFLFAGYISYFFWTASFLWFLATNHVFNKVFCEFNQKTPRFRFYCLCVWLTAAIWTVVICLVSYFLENDATYMFPYSIELNAVNYPYTVVFYYGVMLILSLFNMFISVLILKTFLRNVRIICECSPSVKLEM</sequence>
<reference evidence="2" key="2">
    <citation type="submission" date="2014-06" db="EMBL/GenBank/DDBJ databases">
        <authorList>
            <person name="Hu T."/>
            <person name="Eisen M.B."/>
            <person name="Thornton K.R."/>
            <person name="Andolfatto P."/>
        </authorList>
    </citation>
    <scope>NUCLEOTIDE SEQUENCE</scope>
    <source>
        <strain evidence="2">W501</strain>
    </source>
</reference>
<reference evidence="2" key="1">
    <citation type="journal article" date="2013" name="Genome Res.">
        <title>A second-generation assembly of the Drosophila simulans genome provides new insights into patterns of lineage-specific divergence.</title>
        <authorList>
            <person name="Hu T.T."/>
            <person name="Eisen M.B."/>
            <person name="Thornton K.R."/>
            <person name="Andolfatto P."/>
        </authorList>
    </citation>
    <scope>NUCLEOTIDE SEQUENCE [LARGE SCALE GENOMIC DNA]</scope>
    <source>
        <strain evidence="2">W501</strain>
    </source>
</reference>